<name>A0ABU5I9P9_9HYPH</name>
<dbReference type="Pfam" id="PF02142">
    <property type="entry name" value="MGS"/>
    <property type="match status" value="1"/>
</dbReference>
<evidence type="ECO:0000256" key="5">
    <source>
        <dbReference type="ARBA" id="ARBA00022755"/>
    </source>
</evidence>
<dbReference type="EC" id="2.1.2.3" evidence="8"/>
<keyword evidence="11" id="KW-1185">Reference proteome</keyword>
<dbReference type="RefSeq" id="WP_322189044.1">
    <property type="nucleotide sequence ID" value="NZ_JAXLPB010000008.1"/>
</dbReference>
<dbReference type="InterPro" id="IPR036914">
    <property type="entry name" value="MGS-like_dom_sf"/>
</dbReference>
<evidence type="ECO:0000256" key="1">
    <source>
        <dbReference type="ARBA" id="ARBA00004844"/>
    </source>
</evidence>
<sequence length="538" mass="56716">MSVKANATPMPDRVKVARALISVSDKTGLLAFATALSEMGVELVSTGGTRKALSEAGLAVRDVSELTGFPEVMDGRVKTLHPGVHGGLLAIRDDADHARAMQAHDIRPIDLLVVNLYPFEDTLKSGADAATQIENIDIGGPAMIRAGAKNHGYVTTVVDPADYDRVIDELTRHDGATSLAFRRALAGEAFARTAAYDAAVSGWFAAEAGVDVPRRVSIAGTLAEPLRYGENPHQSAGFYRTGEDRPGVSTARQVQGKALSYNNINDTDAAFELVGEFDPARASAVAIIKHANPCGVAEGATLIEAYEKALACDPVSAFGGIVALNGRLDAATARHIVEVFTEVIIAPDADEEAIAIVAAKKNLRLLLAGGLPDPRARGRFVKSVAGGLLVQTRDAGVVDDLDLRVVTKRAPSERELADLTFAYRVAKHVKSNTIIYARDLATVGIGAGQMSRIDSARIAARKAEDAARAAGLSEPLTRGCVVASDAFFPFADGLLSAVEAGATAVIQPGGSMRDEEVIRAADDHDVAMVMTGMRHFRH</sequence>
<dbReference type="Pfam" id="PF01808">
    <property type="entry name" value="AICARFT_IMPCHas"/>
    <property type="match status" value="1"/>
</dbReference>
<comment type="pathway">
    <text evidence="1 8">Purine metabolism; IMP biosynthesis via de novo pathway; IMP from 5-formamido-1-(5-phospho-D-ribosyl)imidazole-4-carboxamide: step 1/1.</text>
</comment>
<dbReference type="CDD" id="cd01421">
    <property type="entry name" value="IMPCH"/>
    <property type="match status" value="1"/>
</dbReference>
<evidence type="ECO:0000313" key="10">
    <source>
        <dbReference type="EMBL" id="MDY8110991.1"/>
    </source>
</evidence>
<comment type="pathway">
    <text evidence="2 8">Purine metabolism; IMP biosynthesis via de novo pathway; 5-formamido-1-(5-phospho-D-ribosyl)imidazole-4-carboxamide from 5-amino-1-(5-phospho-D-ribosyl)imidazole-4-carboxamide (10-formyl THF route): step 1/1.</text>
</comment>
<comment type="caution">
    <text evidence="10">The sequence shown here is derived from an EMBL/GenBank/DDBJ whole genome shotgun (WGS) entry which is preliminary data.</text>
</comment>
<dbReference type="InterPro" id="IPR016193">
    <property type="entry name" value="Cytidine_deaminase-like"/>
</dbReference>
<dbReference type="EC" id="3.5.4.10" evidence="8"/>
<dbReference type="Gene3D" id="3.40.50.1380">
    <property type="entry name" value="Methylglyoxal synthase-like domain"/>
    <property type="match status" value="1"/>
</dbReference>
<keyword evidence="7 8" id="KW-0511">Multifunctional enzyme</keyword>
<dbReference type="HAMAP" id="MF_00139">
    <property type="entry name" value="PurH"/>
    <property type="match status" value="1"/>
</dbReference>
<dbReference type="SMART" id="SM00851">
    <property type="entry name" value="MGS"/>
    <property type="match status" value="1"/>
</dbReference>
<dbReference type="PIRSF" id="PIRSF000414">
    <property type="entry name" value="AICARFT_IMPCHas"/>
    <property type="match status" value="1"/>
</dbReference>
<dbReference type="InterPro" id="IPR011607">
    <property type="entry name" value="MGS-like_dom"/>
</dbReference>
<dbReference type="GO" id="GO:0003937">
    <property type="term" value="F:IMP cyclohydrolase activity"/>
    <property type="evidence" value="ECO:0007669"/>
    <property type="project" value="UniProtKB-EC"/>
</dbReference>
<keyword evidence="5 8" id="KW-0658">Purine biosynthesis</keyword>
<dbReference type="NCBIfam" id="TIGR00355">
    <property type="entry name" value="purH"/>
    <property type="match status" value="1"/>
</dbReference>
<dbReference type="Gene3D" id="3.40.140.20">
    <property type="match status" value="2"/>
</dbReference>
<evidence type="ECO:0000256" key="8">
    <source>
        <dbReference type="HAMAP-Rule" id="MF_00139"/>
    </source>
</evidence>
<evidence type="ECO:0000256" key="2">
    <source>
        <dbReference type="ARBA" id="ARBA00004954"/>
    </source>
</evidence>
<keyword evidence="4 8" id="KW-0808">Transferase</keyword>
<protein>
    <recommendedName>
        <fullName evidence="8">Bifunctional purine biosynthesis protein PurH</fullName>
    </recommendedName>
    <domain>
        <recommendedName>
            <fullName evidence="8">Phosphoribosylaminoimidazolecarboxamide formyltransferase</fullName>
            <ecNumber evidence="8">2.1.2.3</ecNumber>
        </recommendedName>
        <alternativeName>
            <fullName evidence="8">AICAR transformylase</fullName>
        </alternativeName>
    </domain>
    <domain>
        <recommendedName>
            <fullName evidence="8">IMP cyclohydrolase</fullName>
            <ecNumber evidence="8">3.5.4.10</ecNumber>
        </recommendedName>
        <alternativeName>
            <fullName evidence="8">ATIC</fullName>
        </alternativeName>
        <alternativeName>
            <fullName evidence="8">IMP synthase</fullName>
        </alternativeName>
        <alternativeName>
            <fullName evidence="8">Inosinicase</fullName>
        </alternativeName>
    </domain>
</protein>
<dbReference type="SUPFAM" id="SSF53927">
    <property type="entry name" value="Cytidine deaminase-like"/>
    <property type="match status" value="1"/>
</dbReference>
<reference evidence="10 11" key="1">
    <citation type="submission" date="2023-12" db="EMBL/GenBank/DDBJ databases">
        <title>Description of Novel Strain Fulvimarina sp. 2208YS6-2-32 isolated from Uroteuthis (Photololigo) edulis.</title>
        <authorList>
            <person name="Park J.-S."/>
        </authorList>
    </citation>
    <scope>NUCLEOTIDE SEQUENCE [LARGE SCALE GENOMIC DNA]</scope>
    <source>
        <strain evidence="10 11">2208YS6-2-32</strain>
    </source>
</reference>
<dbReference type="CDD" id="cd00188">
    <property type="entry name" value="TOPRIM"/>
    <property type="match status" value="1"/>
</dbReference>
<dbReference type="PANTHER" id="PTHR11692:SF0">
    <property type="entry name" value="BIFUNCTIONAL PURINE BIOSYNTHESIS PROTEIN ATIC"/>
    <property type="match status" value="1"/>
</dbReference>
<dbReference type="EMBL" id="JAXLPB010000008">
    <property type="protein sequence ID" value="MDY8110991.1"/>
    <property type="molecule type" value="Genomic_DNA"/>
</dbReference>
<comment type="catalytic activity">
    <reaction evidence="8">
        <text>(6R)-10-formyltetrahydrofolate + 5-amino-1-(5-phospho-beta-D-ribosyl)imidazole-4-carboxamide = 5-formamido-1-(5-phospho-D-ribosyl)imidazole-4-carboxamide + (6S)-5,6,7,8-tetrahydrofolate</text>
        <dbReference type="Rhea" id="RHEA:22192"/>
        <dbReference type="ChEBI" id="CHEBI:57453"/>
        <dbReference type="ChEBI" id="CHEBI:58467"/>
        <dbReference type="ChEBI" id="CHEBI:58475"/>
        <dbReference type="ChEBI" id="CHEBI:195366"/>
        <dbReference type="EC" id="2.1.2.3"/>
    </reaction>
</comment>
<comment type="domain">
    <text evidence="8">The IMP cyclohydrolase activity resides in the N-terminal region.</text>
</comment>
<dbReference type="PANTHER" id="PTHR11692">
    <property type="entry name" value="BIFUNCTIONAL PURINE BIOSYNTHESIS PROTEIN PURH"/>
    <property type="match status" value="1"/>
</dbReference>
<keyword evidence="6 8" id="KW-0378">Hydrolase</keyword>
<dbReference type="SMART" id="SM00798">
    <property type="entry name" value="AICARFT_IMPCHas"/>
    <property type="match status" value="1"/>
</dbReference>
<comment type="similarity">
    <text evidence="3 8">Belongs to the PurH family.</text>
</comment>
<dbReference type="SUPFAM" id="SSF52335">
    <property type="entry name" value="Methylglyoxal synthase-like"/>
    <property type="match status" value="1"/>
</dbReference>
<evidence type="ECO:0000256" key="3">
    <source>
        <dbReference type="ARBA" id="ARBA00007667"/>
    </source>
</evidence>
<dbReference type="InterPro" id="IPR024051">
    <property type="entry name" value="AICAR_Tfase_dup_dom_sf"/>
</dbReference>
<evidence type="ECO:0000313" key="11">
    <source>
        <dbReference type="Proteomes" id="UP001294412"/>
    </source>
</evidence>
<evidence type="ECO:0000256" key="4">
    <source>
        <dbReference type="ARBA" id="ARBA00022679"/>
    </source>
</evidence>
<dbReference type="PROSITE" id="PS51855">
    <property type="entry name" value="MGS"/>
    <property type="match status" value="1"/>
</dbReference>
<dbReference type="Proteomes" id="UP001294412">
    <property type="component" value="Unassembled WGS sequence"/>
</dbReference>
<gene>
    <name evidence="8 10" type="primary">purH</name>
    <name evidence="10" type="ORF">U0C82_17810</name>
</gene>
<accession>A0ABU5I9P9</accession>
<dbReference type="GO" id="GO:0004643">
    <property type="term" value="F:phosphoribosylaminoimidazolecarboxamide formyltransferase activity"/>
    <property type="evidence" value="ECO:0007669"/>
    <property type="project" value="UniProtKB-EC"/>
</dbReference>
<comment type="catalytic activity">
    <reaction evidence="8">
        <text>IMP + H2O = 5-formamido-1-(5-phospho-D-ribosyl)imidazole-4-carboxamide</text>
        <dbReference type="Rhea" id="RHEA:18445"/>
        <dbReference type="ChEBI" id="CHEBI:15377"/>
        <dbReference type="ChEBI" id="CHEBI:58053"/>
        <dbReference type="ChEBI" id="CHEBI:58467"/>
        <dbReference type="EC" id="3.5.4.10"/>
    </reaction>
</comment>
<feature type="domain" description="MGS-like" evidence="9">
    <location>
        <begin position="8"/>
        <end position="158"/>
    </location>
</feature>
<dbReference type="NCBIfam" id="NF002049">
    <property type="entry name" value="PRK00881.1"/>
    <property type="match status" value="1"/>
</dbReference>
<proteinExistence type="inferred from homology"/>
<evidence type="ECO:0000256" key="7">
    <source>
        <dbReference type="ARBA" id="ARBA00023268"/>
    </source>
</evidence>
<organism evidence="10 11">
    <name type="scientific">Fulvimarina uroteuthidis</name>
    <dbReference type="NCBI Taxonomy" id="3098149"/>
    <lineage>
        <taxon>Bacteria</taxon>
        <taxon>Pseudomonadati</taxon>
        <taxon>Pseudomonadota</taxon>
        <taxon>Alphaproteobacteria</taxon>
        <taxon>Hyphomicrobiales</taxon>
        <taxon>Aurantimonadaceae</taxon>
        <taxon>Fulvimarina</taxon>
    </lineage>
</organism>
<evidence type="ECO:0000256" key="6">
    <source>
        <dbReference type="ARBA" id="ARBA00022801"/>
    </source>
</evidence>
<dbReference type="InterPro" id="IPR002695">
    <property type="entry name" value="PurH-like"/>
</dbReference>
<evidence type="ECO:0000259" key="9">
    <source>
        <dbReference type="PROSITE" id="PS51855"/>
    </source>
</evidence>